<dbReference type="PANTHER" id="PTHR12558:SF13">
    <property type="entry name" value="CELL DIVISION CYCLE PROTEIN 27 HOMOLOG"/>
    <property type="match status" value="1"/>
</dbReference>
<keyword evidence="2" id="KW-0732">Signal</keyword>
<dbReference type="Proteomes" id="UP001315686">
    <property type="component" value="Unassembled WGS sequence"/>
</dbReference>
<comment type="caution">
    <text evidence="3">The sequence shown here is derived from an EMBL/GenBank/DDBJ whole genome shotgun (WGS) entry which is preliminary data.</text>
</comment>
<feature type="chain" id="PRO_5042983516" evidence="2">
    <location>
        <begin position="26"/>
        <end position="571"/>
    </location>
</feature>
<dbReference type="InterPro" id="IPR011990">
    <property type="entry name" value="TPR-like_helical_dom_sf"/>
</dbReference>
<dbReference type="PANTHER" id="PTHR12558">
    <property type="entry name" value="CELL DIVISION CYCLE 16,23,27"/>
    <property type="match status" value="1"/>
</dbReference>
<reference evidence="3 4" key="1">
    <citation type="journal article" date="2021" name="Arch. Microbiol.">
        <title>Harenicola maris gen. nov., sp. nov. isolated from the Sea of Japan shallow sediments.</title>
        <authorList>
            <person name="Romanenko L.A."/>
            <person name="Kurilenko V.V."/>
            <person name="Chernysheva N.Y."/>
            <person name="Tekutyeva L.A."/>
            <person name="Velansky P.V."/>
            <person name="Svetashev V.I."/>
            <person name="Isaeva M.P."/>
        </authorList>
    </citation>
    <scope>NUCLEOTIDE SEQUENCE [LARGE SCALE GENOMIC DNA]</scope>
    <source>
        <strain evidence="3 4">KMM 3653</strain>
    </source>
</reference>
<sequence>MALIARAKLALVLSLGVCAALPAAAQERGLSGSYLAARHASNYSDYSTAAEYYTRALARDPSNASLLENAMLAYMGLGQISSAVPMARKLAGDGAESQIAQMVLMADALSKEDYQTVIDSLSEGDKVGPLVDGLVKAWSELALGDMDSAIASFDETTTSTGLKPLGLYHKALAYASVGNYEAADAIFSGAAEGPLRLTLRGVLAHAQILSQLGRGPDAIELINSTFGPSQEPTAMALLARLEAGETLPFTLVRNGKDGTAEVFYSVARALNGEASDNYTLLYSRVAEHLRPETHTDAILLSGNLLETMERYDLATQTYARVERDDPSYPTAELGRAESLRAQGKFEASIEVLEQLTETHSDLSIVFVTLGDTLRREERYAEATAAYDRGVALFDEDRANQWVVYFARGITHEREDQWPQAEADFRKALELRPDQPRVLNYLGYSFIDKNENLDEAMDMIERAVAARPDDGFIVDSLGWGLFRLGRYEEAVAPMEKASALMAVDAVVNDHLGDVYWAVGRHLEAQFQWRRALSFDPDEKDAERIRRKLEIGLDAVLEEEGEAPLTLANDGGQ</sequence>
<dbReference type="Gene3D" id="1.25.40.10">
    <property type="entry name" value="Tetratricopeptide repeat domain"/>
    <property type="match status" value="2"/>
</dbReference>
<evidence type="ECO:0000313" key="3">
    <source>
        <dbReference type="EMBL" id="MBT0959479.1"/>
    </source>
</evidence>
<feature type="repeat" description="TPR" evidence="1">
    <location>
        <begin position="401"/>
        <end position="434"/>
    </location>
</feature>
<dbReference type="InterPro" id="IPR019734">
    <property type="entry name" value="TPR_rpt"/>
</dbReference>
<feature type="signal peptide" evidence="2">
    <location>
        <begin position="1"/>
        <end position="25"/>
    </location>
</feature>
<feature type="repeat" description="TPR" evidence="1">
    <location>
        <begin position="504"/>
        <end position="537"/>
    </location>
</feature>
<evidence type="ECO:0000313" key="4">
    <source>
        <dbReference type="Proteomes" id="UP001315686"/>
    </source>
</evidence>
<dbReference type="PROSITE" id="PS50005">
    <property type="entry name" value="TPR"/>
    <property type="match status" value="2"/>
</dbReference>
<dbReference type="RefSeq" id="WP_327795713.1">
    <property type="nucleotide sequence ID" value="NZ_JADQAZ010000005.1"/>
</dbReference>
<name>A0AAP2CS10_9RHOB</name>
<dbReference type="SUPFAM" id="SSF48452">
    <property type="entry name" value="TPR-like"/>
    <property type="match status" value="1"/>
</dbReference>
<evidence type="ECO:0000256" key="2">
    <source>
        <dbReference type="SAM" id="SignalP"/>
    </source>
</evidence>
<protein>
    <submittedName>
        <fullName evidence="3">Tetratricopeptide repeat protein</fullName>
    </submittedName>
</protein>
<keyword evidence="1" id="KW-0802">TPR repeat</keyword>
<organism evidence="3 4">
    <name type="scientific">Harenicola maris</name>
    <dbReference type="NCBI Taxonomy" id="2841044"/>
    <lineage>
        <taxon>Bacteria</taxon>
        <taxon>Pseudomonadati</taxon>
        <taxon>Pseudomonadota</taxon>
        <taxon>Alphaproteobacteria</taxon>
        <taxon>Rhodobacterales</taxon>
        <taxon>Paracoccaceae</taxon>
        <taxon>Harenicola</taxon>
    </lineage>
</organism>
<dbReference type="Pfam" id="PF13432">
    <property type="entry name" value="TPR_16"/>
    <property type="match status" value="3"/>
</dbReference>
<dbReference type="AlphaFoldDB" id="A0AAP2CS10"/>
<dbReference type="EMBL" id="JADQAZ010000005">
    <property type="protein sequence ID" value="MBT0959479.1"/>
    <property type="molecule type" value="Genomic_DNA"/>
</dbReference>
<evidence type="ECO:0000256" key="1">
    <source>
        <dbReference type="PROSITE-ProRule" id="PRU00339"/>
    </source>
</evidence>
<dbReference type="SMART" id="SM00028">
    <property type="entry name" value="TPR"/>
    <property type="match status" value="7"/>
</dbReference>
<proteinExistence type="predicted"/>
<gene>
    <name evidence="3" type="ORF">IV417_18975</name>
</gene>
<accession>A0AAP2CS10</accession>
<keyword evidence="4" id="KW-1185">Reference proteome</keyword>